<dbReference type="Pfam" id="PF08818">
    <property type="entry name" value="DUF1801"/>
    <property type="match status" value="1"/>
</dbReference>
<organism evidence="2 3">
    <name type="scientific">Flavivirga aquimarina</name>
    <dbReference type="NCBI Taxonomy" id="2027862"/>
    <lineage>
        <taxon>Bacteria</taxon>
        <taxon>Pseudomonadati</taxon>
        <taxon>Bacteroidota</taxon>
        <taxon>Flavobacteriia</taxon>
        <taxon>Flavobacteriales</taxon>
        <taxon>Flavobacteriaceae</taxon>
        <taxon>Flavivirga</taxon>
    </lineage>
</organism>
<dbReference type="RefSeq" id="WP_303276909.1">
    <property type="nucleotide sequence ID" value="NZ_JAUOEK010000068.1"/>
</dbReference>
<proteinExistence type="predicted"/>
<evidence type="ECO:0000313" key="2">
    <source>
        <dbReference type="EMBL" id="MDO5969222.1"/>
    </source>
</evidence>
<protein>
    <submittedName>
        <fullName evidence="2">DUF1801 domain-containing protein</fullName>
    </submittedName>
</protein>
<dbReference type="SUPFAM" id="SSF159888">
    <property type="entry name" value="YdhG-like"/>
    <property type="match status" value="1"/>
</dbReference>
<dbReference type="EMBL" id="JAUOEK010000068">
    <property type="protein sequence ID" value="MDO5969222.1"/>
    <property type="molecule type" value="Genomic_DNA"/>
</dbReference>
<keyword evidence="3" id="KW-1185">Reference proteome</keyword>
<sequence>MQSNATSPQQYLDELPEDRKEPINALRQQILENLPKGMEEQMNYGMLGYVIPHSVYPDGYHCDPKLPLPFMNLASQKNFIAVYSMALYAKKELLDWFTSEYAKQCKYKLDMGKSCIRFKKMDDIPSKLIGELTGKVDAKEWINIYETSVKDNRKRKK</sequence>
<dbReference type="Gene3D" id="3.90.1150.200">
    <property type="match status" value="1"/>
</dbReference>
<comment type="caution">
    <text evidence="2">The sequence shown here is derived from an EMBL/GenBank/DDBJ whole genome shotgun (WGS) entry which is preliminary data.</text>
</comment>
<accession>A0ABT8W835</accession>
<feature type="domain" description="YdhG-like" evidence="1">
    <location>
        <begin position="19"/>
        <end position="132"/>
    </location>
</feature>
<dbReference type="Proteomes" id="UP001176883">
    <property type="component" value="Unassembled WGS sequence"/>
</dbReference>
<reference evidence="2" key="1">
    <citation type="submission" date="2023-07" db="EMBL/GenBank/DDBJ databases">
        <title>Two novel species in the genus Flavivirga.</title>
        <authorList>
            <person name="Kwon K."/>
        </authorList>
    </citation>
    <scope>NUCLEOTIDE SEQUENCE</scope>
    <source>
        <strain evidence="2">KCTC 52353</strain>
    </source>
</reference>
<gene>
    <name evidence="2" type="ORF">Q4Q35_05320</name>
</gene>
<dbReference type="InterPro" id="IPR014922">
    <property type="entry name" value="YdhG-like"/>
</dbReference>
<evidence type="ECO:0000313" key="3">
    <source>
        <dbReference type="Proteomes" id="UP001176883"/>
    </source>
</evidence>
<evidence type="ECO:0000259" key="1">
    <source>
        <dbReference type="Pfam" id="PF08818"/>
    </source>
</evidence>
<name>A0ABT8W835_9FLAO</name>